<protein>
    <submittedName>
        <fullName evidence="1">Aldehyde oxidase</fullName>
    </submittedName>
</protein>
<evidence type="ECO:0000313" key="2">
    <source>
        <dbReference type="Proteomes" id="UP000239406"/>
    </source>
</evidence>
<dbReference type="GO" id="GO:0016491">
    <property type="term" value="F:oxidoreductase activity"/>
    <property type="evidence" value="ECO:0007669"/>
    <property type="project" value="InterPro"/>
</dbReference>
<proteinExistence type="predicted"/>
<dbReference type="PANTHER" id="PTHR11908:SF157">
    <property type="entry name" value="XANTHINE DEHYDROGENASE SUBUNIT D-RELATED"/>
    <property type="match status" value="1"/>
</dbReference>
<dbReference type="GO" id="GO:0005506">
    <property type="term" value="F:iron ion binding"/>
    <property type="evidence" value="ECO:0007669"/>
    <property type="project" value="InterPro"/>
</dbReference>
<dbReference type="InterPro" id="IPR016208">
    <property type="entry name" value="Ald_Oxase/xanthine_DH-like"/>
</dbReference>
<dbReference type="InterPro" id="IPR036856">
    <property type="entry name" value="Ald_Oxase/Xan_DH_a/b_sf"/>
</dbReference>
<dbReference type="Pfam" id="PF01315">
    <property type="entry name" value="Ald_Xan_dh_C"/>
    <property type="match status" value="1"/>
</dbReference>
<reference evidence="1 2" key="1">
    <citation type="submission" date="2018-02" db="EMBL/GenBank/DDBJ databases">
        <title>Reclassifiation of [Polyangium] brachysporum DSM 7029 as Guopingzhaonella breviflexa gen. nov., sp. nov., a member of the family Comamonadaceae.</title>
        <authorList>
            <person name="Tang B."/>
        </authorList>
    </citation>
    <scope>NUCLEOTIDE SEQUENCE [LARGE SCALE GENOMIC DNA]</scope>
    <source>
        <strain evidence="1 2">DSM 15344</strain>
    </source>
</reference>
<dbReference type="InterPro" id="IPR008274">
    <property type="entry name" value="AldOxase/xan_DH_MoCoBD1"/>
</dbReference>
<dbReference type="PANTHER" id="PTHR11908">
    <property type="entry name" value="XANTHINE DEHYDROGENASE"/>
    <property type="match status" value="1"/>
</dbReference>
<organism evidence="1 2">
    <name type="scientific">Caldimonas thermodepolymerans</name>
    <dbReference type="NCBI Taxonomy" id="215580"/>
    <lineage>
        <taxon>Bacteria</taxon>
        <taxon>Pseudomonadati</taxon>
        <taxon>Pseudomonadota</taxon>
        <taxon>Betaproteobacteria</taxon>
        <taxon>Burkholderiales</taxon>
        <taxon>Sphaerotilaceae</taxon>
        <taxon>Caldimonas</taxon>
    </lineage>
</organism>
<dbReference type="Pfam" id="PF20256">
    <property type="entry name" value="MoCoBD_2"/>
    <property type="match status" value="1"/>
</dbReference>
<name>A0A2S5T3Y9_9BURK</name>
<sequence length="762" mass="80200">MTPHRLLDHAALVAAREPRPDAAAKLTGHPGYLTDRIAPGQLHGAILGSPLPHARIVTLDVSAARALPGVHAVVTAADIPGDTHYGLRHVDRPVLCADKVRCIADPIAAVAAETPEIARAALAAIRLELEPLPVVDDPEAALAPEAPKLHEDRANGNLLHAARLQRGDLAAAQAACVHVVEAVYESPRQMHVTLETEGGVAEPDGQGGLTLYFGCQNPERDRQVIAAMLRLPPDKVRAVGMPVGGSYGAKDELTIQPIAALLAWKSGRAVRLHLSRPASTDLGVKRHPMRMRMRTGCDAEGRLRFQQVDILADTGAYATHGPEVLDAAIEHAVGPYAYDAVEVQGRLAYTNNGIAGAFRGFGAVQVQFALEQQIDRLARASGLGPVEFRRRNLAAPDAPGPMGQVVAPFDGPHRALDVIAQHPLWREAAQRAADPAADARFRRGVGLALVHRSDGFGRGGPNGARLALALGADGRIELRASLTEMGQNLLGATRAIVARQLGCSEDDVRPVLGDSAQAPDTGPASASRSTTLVHRALHRHGPDWAARLTALAADVLGVPAQTLRWGPGGWHAGQACVLRYAELAQRLAAAGTPLPHLEIELPGEETPSAIDAAHYVFGACAAAAQVCVDTWTGAVRVEHLAIAAALGPVASRMGFLGQMEGGALMGQGLATTEDLPTREGRYLARNLDGYLVPTLADAPRYDVTAIENLMEGDEIGPRGAGEISVNIAAPAVANAVTAAIGMPVDRLPIRPDTVLDYLEQNP</sequence>
<accession>A0A2S5T3Y9</accession>
<dbReference type="Proteomes" id="UP000239406">
    <property type="component" value="Unassembled WGS sequence"/>
</dbReference>
<dbReference type="Gene3D" id="3.90.1170.50">
    <property type="entry name" value="Aldehyde oxidase/xanthine dehydrogenase, a/b hammerhead"/>
    <property type="match status" value="1"/>
</dbReference>
<dbReference type="SMART" id="SM01008">
    <property type="entry name" value="Ald_Xan_dh_C"/>
    <property type="match status" value="1"/>
</dbReference>
<dbReference type="Pfam" id="PF02738">
    <property type="entry name" value="MoCoBD_1"/>
    <property type="match status" value="1"/>
</dbReference>
<dbReference type="AlphaFoldDB" id="A0A2S5T3Y9"/>
<dbReference type="Gene3D" id="3.30.365.10">
    <property type="entry name" value="Aldehyde oxidase/xanthine dehydrogenase, molybdopterin binding domain"/>
    <property type="match status" value="4"/>
</dbReference>
<dbReference type="SUPFAM" id="SSF54665">
    <property type="entry name" value="CO dehydrogenase molybdoprotein N-domain-like"/>
    <property type="match status" value="1"/>
</dbReference>
<dbReference type="RefSeq" id="WP_104357736.1">
    <property type="nucleotide sequence ID" value="NZ_CP064338.1"/>
</dbReference>
<dbReference type="InterPro" id="IPR046867">
    <property type="entry name" value="AldOxase/xan_DH_MoCoBD2"/>
</dbReference>
<dbReference type="InterPro" id="IPR037165">
    <property type="entry name" value="AldOxase/xan_DH_Mopterin-bd_sf"/>
</dbReference>
<gene>
    <name evidence="1" type="ORF">C1702_10935</name>
</gene>
<keyword evidence="2" id="KW-1185">Reference proteome</keyword>
<dbReference type="SUPFAM" id="SSF56003">
    <property type="entry name" value="Molybdenum cofactor-binding domain"/>
    <property type="match status" value="1"/>
</dbReference>
<dbReference type="EMBL" id="PSNY01000010">
    <property type="protein sequence ID" value="PPE69700.1"/>
    <property type="molecule type" value="Genomic_DNA"/>
</dbReference>
<dbReference type="InterPro" id="IPR000674">
    <property type="entry name" value="Ald_Oxase/Xan_DH_a/b"/>
</dbReference>
<evidence type="ECO:0000313" key="1">
    <source>
        <dbReference type="EMBL" id="PPE69700.1"/>
    </source>
</evidence>
<comment type="caution">
    <text evidence="1">The sequence shown here is derived from an EMBL/GenBank/DDBJ whole genome shotgun (WGS) entry which is preliminary data.</text>
</comment>